<evidence type="ECO:0000256" key="5">
    <source>
        <dbReference type="ARBA" id="ARBA00022989"/>
    </source>
</evidence>
<dbReference type="RefSeq" id="WP_092565806.1">
    <property type="nucleotide sequence ID" value="NZ_FNQV01000015.1"/>
</dbReference>
<feature type="transmembrane region" description="Helical" evidence="7">
    <location>
        <begin position="119"/>
        <end position="139"/>
    </location>
</feature>
<dbReference type="AlphaFoldDB" id="A0A1H4D8P3"/>
<dbReference type="InterPro" id="IPR035906">
    <property type="entry name" value="MetI-like_sf"/>
</dbReference>
<evidence type="ECO:0000256" key="1">
    <source>
        <dbReference type="ARBA" id="ARBA00004651"/>
    </source>
</evidence>
<dbReference type="InterPro" id="IPR051393">
    <property type="entry name" value="ABC_transporter_permease"/>
</dbReference>
<evidence type="ECO:0000256" key="7">
    <source>
        <dbReference type="RuleBase" id="RU363032"/>
    </source>
</evidence>
<proteinExistence type="inferred from homology"/>
<accession>A0A1H4D8P3</accession>
<dbReference type="Pfam" id="PF00528">
    <property type="entry name" value="BPD_transp_1"/>
    <property type="match status" value="1"/>
</dbReference>
<feature type="transmembrane region" description="Helical" evidence="7">
    <location>
        <begin position="209"/>
        <end position="231"/>
    </location>
</feature>
<dbReference type="EMBL" id="FNQV01000015">
    <property type="protein sequence ID" value="SEA68938.1"/>
    <property type="molecule type" value="Genomic_DNA"/>
</dbReference>
<comment type="subcellular location">
    <subcellularLocation>
        <location evidence="1 7">Cell membrane</location>
        <topology evidence="1 7">Multi-pass membrane protein</topology>
    </subcellularLocation>
</comment>
<dbReference type="Proteomes" id="UP000199288">
    <property type="component" value="Unassembled WGS sequence"/>
</dbReference>
<protein>
    <submittedName>
        <fullName evidence="9">Multiple sugar transport system permease protein</fullName>
    </submittedName>
</protein>
<dbReference type="OrthoDB" id="3265694at2"/>
<dbReference type="SUPFAM" id="SSF161098">
    <property type="entry name" value="MetI-like"/>
    <property type="match status" value="1"/>
</dbReference>
<organism evidence="9 10">
    <name type="scientific">Bowdeniella nasicola</name>
    <dbReference type="NCBI Taxonomy" id="208480"/>
    <lineage>
        <taxon>Bacteria</taxon>
        <taxon>Bacillati</taxon>
        <taxon>Actinomycetota</taxon>
        <taxon>Actinomycetes</taxon>
        <taxon>Actinomycetales</taxon>
        <taxon>Actinomycetaceae</taxon>
        <taxon>Bowdeniella</taxon>
    </lineage>
</organism>
<keyword evidence="9" id="KW-0762">Sugar transport</keyword>
<feature type="transmembrane region" description="Helical" evidence="7">
    <location>
        <begin position="25"/>
        <end position="53"/>
    </location>
</feature>
<dbReference type="GO" id="GO:0005886">
    <property type="term" value="C:plasma membrane"/>
    <property type="evidence" value="ECO:0007669"/>
    <property type="project" value="UniProtKB-SubCell"/>
</dbReference>
<keyword evidence="4 7" id="KW-0812">Transmembrane</keyword>
<dbReference type="Gene3D" id="1.10.3720.10">
    <property type="entry name" value="MetI-like"/>
    <property type="match status" value="1"/>
</dbReference>
<dbReference type="InterPro" id="IPR000515">
    <property type="entry name" value="MetI-like"/>
</dbReference>
<gene>
    <name evidence="9" type="ORF">SAMN02910418_02181</name>
</gene>
<keyword evidence="10" id="KW-1185">Reference proteome</keyword>
<dbReference type="PANTHER" id="PTHR30193:SF37">
    <property type="entry name" value="INNER MEMBRANE ABC TRANSPORTER PERMEASE PROTEIN YCJO"/>
    <property type="match status" value="1"/>
</dbReference>
<keyword evidence="6 7" id="KW-0472">Membrane</keyword>
<evidence type="ECO:0000256" key="4">
    <source>
        <dbReference type="ARBA" id="ARBA00022692"/>
    </source>
</evidence>
<evidence type="ECO:0000313" key="10">
    <source>
        <dbReference type="Proteomes" id="UP000199288"/>
    </source>
</evidence>
<evidence type="ECO:0000256" key="2">
    <source>
        <dbReference type="ARBA" id="ARBA00022448"/>
    </source>
</evidence>
<feature type="domain" description="ABC transmembrane type-1" evidence="8">
    <location>
        <begin position="82"/>
        <end position="293"/>
    </location>
</feature>
<evidence type="ECO:0000259" key="8">
    <source>
        <dbReference type="PROSITE" id="PS50928"/>
    </source>
</evidence>
<name>A0A1H4D8P3_9ACTO</name>
<keyword evidence="2 7" id="KW-0813">Transport</keyword>
<comment type="similarity">
    <text evidence="7">Belongs to the binding-protein-dependent transport system permease family.</text>
</comment>
<dbReference type="PANTHER" id="PTHR30193">
    <property type="entry name" value="ABC TRANSPORTER PERMEASE PROTEIN"/>
    <property type="match status" value="1"/>
</dbReference>
<feature type="transmembrane region" description="Helical" evidence="7">
    <location>
        <begin position="163"/>
        <end position="188"/>
    </location>
</feature>
<feature type="transmembrane region" description="Helical" evidence="7">
    <location>
        <begin position="82"/>
        <end position="107"/>
    </location>
</feature>
<reference evidence="10" key="1">
    <citation type="submission" date="2016-10" db="EMBL/GenBank/DDBJ databases">
        <authorList>
            <person name="Varghese N."/>
            <person name="Submissions S."/>
        </authorList>
    </citation>
    <scope>NUCLEOTIDE SEQUENCE [LARGE SCALE GENOMIC DNA]</scope>
    <source>
        <strain evidence="10">KPR-1</strain>
    </source>
</reference>
<evidence type="ECO:0000256" key="6">
    <source>
        <dbReference type="ARBA" id="ARBA00023136"/>
    </source>
</evidence>
<sequence>MSSAAIEAKNRPGYRKARRRETASAYALLIPSFIGVGIFLVVPVILIIILSLFNWNLISPPVFVGLDHYASLFSDTKLINSIWVTLTFVLMSIPTSIILGLLLAVAINRKLPGTGWLRVIFVLPWVCAPLALGVVWRWIFDPSTGALNTILGRRIEWMSNPDLALPAVAFVSVWSTVGYISLFFLAGLQQIPSGVYEAAKLDGAGPARTLWSITLPLLMPTTFFVTVTSVISSFQVFDLVYGLTGSATGYPSGSTDVIAARIYQDAFVSNNIGHASAMAFCLFVVLVIVTLIQQRWFSGRITYDMT</sequence>
<dbReference type="GO" id="GO:0055085">
    <property type="term" value="P:transmembrane transport"/>
    <property type="evidence" value="ECO:0007669"/>
    <property type="project" value="InterPro"/>
</dbReference>
<dbReference type="CDD" id="cd06261">
    <property type="entry name" value="TM_PBP2"/>
    <property type="match status" value="1"/>
</dbReference>
<evidence type="ECO:0000313" key="9">
    <source>
        <dbReference type="EMBL" id="SEA68938.1"/>
    </source>
</evidence>
<dbReference type="PROSITE" id="PS50928">
    <property type="entry name" value="ABC_TM1"/>
    <property type="match status" value="1"/>
</dbReference>
<keyword evidence="3" id="KW-1003">Cell membrane</keyword>
<evidence type="ECO:0000256" key="3">
    <source>
        <dbReference type="ARBA" id="ARBA00022475"/>
    </source>
</evidence>
<feature type="transmembrane region" description="Helical" evidence="7">
    <location>
        <begin position="272"/>
        <end position="292"/>
    </location>
</feature>
<keyword evidence="5 7" id="KW-1133">Transmembrane helix</keyword>